<dbReference type="InterPro" id="IPR050269">
    <property type="entry name" value="ComplexI_Subunit6"/>
</dbReference>
<reference evidence="17" key="1">
    <citation type="submission" date="2016-04" db="EMBL/GenBank/DDBJ databases">
        <title>Mitochondria of beetle species.</title>
        <authorList>
            <person name="Hunter A."/>
            <person name="Moriniere J."/>
            <person name="Tang P."/>
            <person name="Linard B."/>
            <person name="Crampton-Platt A."/>
            <person name="Vogler A.P."/>
        </authorList>
    </citation>
    <scope>NUCLEOTIDE SEQUENCE</scope>
</reference>
<comment type="catalytic activity">
    <reaction evidence="15">
        <text>a ubiquinone + NADH + 5 H(+)(in) = a ubiquinol + NAD(+) + 4 H(+)(out)</text>
        <dbReference type="Rhea" id="RHEA:29091"/>
        <dbReference type="Rhea" id="RHEA-COMP:9565"/>
        <dbReference type="Rhea" id="RHEA-COMP:9566"/>
        <dbReference type="ChEBI" id="CHEBI:15378"/>
        <dbReference type="ChEBI" id="CHEBI:16389"/>
        <dbReference type="ChEBI" id="CHEBI:17976"/>
        <dbReference type="ChEBI" id="CHEBI:57540"/>
        <dbReference type="ChEBI" id="CHEBI:57945"/>
        <dbReference type="EC" id="7.1.1.2"/>
    </reaction>
</comment>
<dbReference type="PANTHER" id="PTHR11435:SF1">
    <property type="entry name" value="NADH-UBIQUINONE OXIDOREDUCTASE CHAIN 6"/>
    <property type="match status" value="1"/>
</dbReference>
<evidence type="ECO:0000256" key="4">
    <source>
        <dbReference type="ARBA" id="ARBA00021095"/>
    </source>
</evidence>
<evidence type="ECO:0000256" key="14">
    <source>
        <dbReference type="ARBA" id="ARBA00031019"/>
    </source>
</evidence>
<feature type="transmembrane region" description="Helical" evidence="16">
    <location>
        <begin position="77"/>
        <end position="93"/>
    </location>
</feature>
<dbReference type="EC" id="7.1.1.2" evidence="3"/>
<keyword evidence="10 16" id="KW-1133">Transmembrane helix</keyword>
<protein>
    <recommendedName>
        <fullName evidence="4">NADH-ubiquinone oxidoreductase chain 6</fullName>
        <ecNumber evidence="3">7.1.1.2</ecNumber>
    </recommendedName>
    <alternativeName>
        <fullName evidence="14">NADH dehydrogenase subunit 6</fullName>
    </alternativeName>
</protein>
<keyword evidence="9" id="KW-0249">Electron transport</keyword>
<evidence type="ECO:0000256" key="6">
    <source>
        <dbReference type="ARBA" id="ARBA00022660"/>
    </source>
</evidence>
<evidence type="ECO:0000256" key="5">
    <source>
        <dbReference type="ARBA" id="ARBA00022448"/>
    </source>
</evidence>
<evidence type="ECO:0000256" key="13">
    <source>
        <dbReference type="ARBA" id="ARBA00023136"/>
    </source>
</evidence>
<dbReference type="PANTHER" id="PTHR11435">
    <property type="entry name" value="NADH UBIQUINONE OXIDOREDUCTASE SUBUNIT ND6"/>
    <property type="match status" value="1"/>
</dbReference>
<keyword evidence="13 16" id="KW-0472">Membrane</keyword>
<evidence type="ECO:0000256" key="7">
    <source>
        <dbReference type="ARBA" id="ARBA00022692"/>
    </source>
</evidence>
<feature type="transmembrane region" description="Helical" evidence="16">
    <location>
        <begin position="120"/>
        <end position="142"/>
    </location>
</feature>
<keyword evidence="6" id="KW-0679">Respiratory chain</keyword>
<gene>
    <name evidence="17" type="primary">nad6</name>
</gene>
<evidence type="ECO:0000256" key="3">
    <source>
        <dbReference type="ARBA" id="ARBA00012944"/>
    </source>
</evidence>
<evidence type="ECO:0000256" key="8">
    <source>
        <dbReference type="ARBA" id="ARBA00022967"/>
    </source>
</evidence>
<dbReference type="EMBL" id="KX087284">
    <property type="protein sequence ID" value="ARH53815.1"/>
    <property type="molecule type" value="Genomic_DNA"/>
</dbReference>
<keyword evidence="7 16" id="KW-0812">Transmembrane</keyword>
<evidence type="ECO:0000256" key="12">
    <source>
        <dbReference type="ARBA" id="ARBA00023128"/>
    </source>
</evidence>
<keyword evidence="12 17" id="KW-0496">Mitochondrion</keyword>
<evidence type="ECO:0000256" key="11">
    <source>
        <dbReference type="ARBA" id="ARBA00023027"/>
    </source>
</evidence>
<evidence type="ECO:0000256" key="9">
    <source>
        <dbReference type="ARBA" id="ARBA00022982"/>
    </source>
</evidence>
<evidence type="ECO:0000256" key="10">
    <source>
        <dbReference type="ARBA" id="ARBA00022989"/>
    </source>
</evidence>
<geneLocation type="mitochondrion" evidence="17"/>
<feature type="transmembrane region" description="Helical" evidence="16">
    <location>
        <begin position="45"/>
        <end position="65"/>
    </location>
</feature>
<dbReference type="AlphaFoldDB" id="A0A343C1C2"/>
<proteinExistence type="inferred from homology"/>
<keyword evidence="8" id="KW-1278">Translocase</keyword>
<comment type="subcellular location">
    <subcellularLocation>
        <location evidence="1">Mitochondrion membrane</location>
        <topology evidence="1">Multi-pass membrane protein</topology>
    </subcellularLocation>
</comment>
<organism evidence="17">
    <name type="scientific">Dinoderus minutus</name>
    <dbReference type="NCBI Taxonomy" id="1587246"/>
    <lineage>
        <taxon>Eukaryota</taxon>
        <taxon>Metazoa</taxon>
        <taxon>Ecdysozoa</taxon>
        <taxon>Arthropoda</taxon>
        <taxon>Hexapoda</taxon>
        <taxon>Insecta</taxon>
        <taxon>Pterygota</taxon>
        <taxon>Neoptera</taxon>
        <taxon>Endopterygota</taxon>
        <taxon>Coleoptera</taxon>
        <taxon>Polyphaga</taxon>
        <taxon>Bostrichiformia</taxon>
        <taxon>Bostrichidae</taxon>
        <taxon>Dinoderinae</taxon>
        <taxon>Dinoderus</taxon>
    </lineage>
</organism>
<evidence type="ECO:0000256" key="16">
    <source>
        <dbReference type="SAM" id="Phobius"/>
    </source>
</evidence>
<evidence type="ECO:0000256" key="2">
    <source>
        <dbReference type="ARBA" id="ARBA00005698"/>
    </source>
</evidence>
<evidence type="ECO:0000256" key="15">
    <source>
        <dbReference type="ARBA" id="ARBA00049551"/>
    </source>
</evidence>
<dbReference type="GO" id="GO:0031966">
    <property type="term" value="C:mitochondrial membrane"/>
    <property type="evidence" value="ECO:0007669"/>
    <property type="project" value="UniProtKB-SubCell"/>
</dbReference>
<dbReference type="GO" id="GO:0008137">
    <property type="term" value="F:NADH dehydrogenase (ubiquinone) activity"/>
    <property type="evidence" value="ECO:0007669"/>
    <property type="project" value="UniProtKB-EC"/>
</dbReference>
<sequence length="153" mass="17678">MMLMNLVLSTSFIMLKHPMSMAITLILSSISVAMSTGILSQTFWFSYIMFMIMVGGMLVMIIYMTSIASNEKFKKNILIPFILMIMLIKINTHENSSYDTMKMNEASKEMFLIKFFNFPMMNLTIMIMIYLLMTLIVIVKITSTKSGPLRQKY</sequence>
<evidence type="ECO:0000256" key="1">
    <source>
        <dbReference type="ARBA" id="ARBA00004225"/>
    </source>
</evidence>
<accession>A0A343C1C2</accession>
<comment type="similarity">
    <text evidence="2">Belongs to the complex I subunit 6 family.</text>
</comment>
<name>A0A343C1C2_9COLE</name>
<evidence type="ECO:0000313" key="17">
    <source>
        <dbReference type="EMBL" id="ARH53815.1"/>
    </source>
</evidence>
<keyword evidence="11" id="KW-0520">NAD</keyword>
<keyword evidence="5" id="KW-0813">Transport</keyword>